<dbReference type="EC" id="5.6.2.3" evidence="1"/>
<dbReference type="GO" id="GO:0006281">
    <property type="term" value="P:DNA repair"/>
    <property type="evidence" value="ECO:0007669"/>
    <property type="project" value="UniProtKB-KW"/>
</dbReference>
<dbReference type="Gene3D" id="3.40.50.300">
    <property type="entry name" value="P-loop containing nucleotide triphosphate hydrolases"/>
    <property type="match status" value="1"/>
</dbReference>
<evidence type="ECO:0000313" key="6">
    <source>
        <dbReference type="Proteomes" id="UP000004995"/>
    </source>
</evidence>
<feature type="domain" description="DNA helicase Pif1-like DEAD-box helicase" evidence="2">
    <location>
        <begin position="377"/>
        <end position="463"/>
    </location>
</feature>
<dbReference type="eggNOG" id="KOG0987">
    <property type="taxonomic scope" value="Eukaryota"/>
</dbReference>
<dbReference type="EnsemblPlants" id="KQK96281">
    <property type="protein sequence ID" value="KQK96281"/>
    <property type="gene ID" value="SETIT_012658mg"/>
</dbReference>
<reference evidence="4 6" key="1">
    <citation type="journal article" date="2012" name="Nat. Biotechnol.">
        <title>Reference genome sequence of the model plant Setaria.</title>
        <authorList>
            <person name="Bennetzen J.L."/>
            <person name="Schmutz J."/>
            <person name="Wang H."/>
            <person name="Percifield R."/>
            <person name="Hawkins J."/>
            <person name="Pontaroli A.C."/>
            <person name="Estep M."/>
            <person name="Feng L."/>
            <person name="Vaughn J.N."/>
            <person name="Grimwood J."/>
            <person name="Jenkins J."/>
            <person name="Barry K."/>
            <person name="Lindquist E."/>
            <person name="Hellsten U."/>
            <person name="Deshpande S."/>
            <person name="Wang X."/>
            <person name="Wu X."/>
            <person name="Mitros T."/>
            <person name="Triplett J."/>
            <person name="Yang X."/>
            <person name="Ye C.Y."/>
            <person name="Mauro-Herrera M."/>
            <person name="Wang L."/>
            <person name="Li P."/>
            <person name="Sharma M."/>
            <person name="Sharma R."/>
            <person name="Ronald P.C."/>
            <person name="Panaud O."/>
            <person name="Kellogg E.A."/>
            <person name="Brutnell T.P."/>
            <person name="Doust A.N."/>
            <person name="Tuskan G.A."/>
            <person name="Rokhsar D."/>
            <person name="Devos K.M."/>
        </authorList>
    </citation>
    <scope>NUCLEOTIDE SEQUENCE [LARGE SCALE GENOMIC DNA]</scope>
    <source>
        <strain evidence="6">cv. Yugu1</strain>
        <strain evidence="4">Yugu1</strain>
    </source>
</reference>
<dbReference type="EMBL" id="CM003534">
    <property type="protein sequence ID" value="RCV32601.1"/>
    <property type="molecule type" value="Genomic_DNA"/>
</dbReference>
<name>K3YEJ3_SETIT</name>
<sequence>MATVLVVGMAVFYSPACKDSYPIYWRRDDGCKEIIRGHILDNQWVVPYNPCLLCTFNCHINVEACSSIKSMKYLFKYIYKGHDRASVAVREAGKKDDKGNVDEITQYREARWVTPPEVMWRIYSLDLSKNHPPVQQLQLHLPDMHMVTYHKRDKIEQVVKHPGADESMLTAYFDYNKLHEEARGILYHDFPEHYTWESNGKFWKPRKNVVYQVGILVLAHPAEGERYFLWVLLNHVAGATSYRDLRTVDGVLLPSFCEAAERRGLIEEDNILDECLTENSLFYMPSSLRRLFATILVFCEPNDVFGLWTKHLDAILVEQMVLIDIRNMLQSMGKDIRSFPLPGIDDAYDDASGIPREIFEEASIDQNSEDVGLSDSLNEERRAAYEEIMSKVDTKQGGLFFVDGPGGTGKTFLYKALLGTLRNQNKFAIATAPSSAAASIMPGGRTAHSRFKIHLTLEDGGCCIDASLRRSYLWESMHHLKLVRNMRAQSDPWFVEYLLRIGGDTEEVNGDGDVCLPDGICVPYSGDSEKDLDRLIECIFPNLNANMTNKDYITSRVILSTRNDWVDNINMKMIDMFQGGEMVYHSFDSAIDDPYNYYPSEFLNTLTPNGLPPHLLKFKIGCPVILLRNIDPANGLCNGTRLVVRGFQRNSIDAEIVLGQHAGKRVFLPRIPLCPSDDEMFPFQFKRK</sequence>
<dbReference type="Gramene" id="KQK96281">
    <property type="protein sequence ID" value="KQK96281"/>
    <property type="gene ID" value="SETIT_012658mg"/>
</dbReference>
<dbReference type="AlphaFoldDB" id="K3YEJ3"/>
<dbReference type="InterPro" id="IPR010285">
    <property type="entry name" value="DNA_helicase_pif1-like_DEAD"/>
</dbReference>
<keyword evidence="1" id="KW-0233">DNA recombination</keyword>
<dbReference type="STRING" id="4555.K3YEJ3"/>
<proteinExistence type="inferred from homology"/>
<protein>
    <recommendedName>
        <fullName evidence="1">ATP-dependent DNA helicase</fullName>
        <ecNumber evidence="1">5.6.2.3</ecNumber>
    </recommendedName>
</protein>
<dbReference type="HOGENOM" id="CLU_001324_14_3_1"/>
<dbReference type="SUPFAM" id="SSF52540">
    <property type="entry name" value="P-loop containing nucleoside triphosphate hydrolases"/>
    <property type="match status" value="2"/>
</dbReference>
<dbReference type="OrthoDB" id="2439059at2759"/>
<keyword evidence="6" id="KW-1185">Reference proteome</keyword>
<evidence type="ECO:0000259" key="2">
    <source>
        <dbReference type="Pfam" id="PF05970"/>
    </source>
</evidence>
<keyword evidence="1" id="KW-0234">DNA repair</keyword>
<comment type="catalytic activity">
    <reaction evidence="1">
        <text>ATP + H2O = ADP + phosphate + H(+)</text>
        <dbReference type="Rhea" id="RHEA:13065"/>
        <dbReference type="ChEBI" id="CHEBI:15377"/>
        <dbReference type="ChEBI" id="CHEBI:15378"/>
        <dbReference type="ChEBI" id="CHEBI:30616"/>
        <dbReference type="ChEBI" id="CHEBI:43474"/>
        <dbReference type="ChEBI" id="CHEBI:456216"/>
        <dbReference type="EC" id="5.6.2.3"/>
    </reaction>
</comment>
<reference evidence="5" key="3">
    <citation type="submission" date="2018-08" db="UniProtKB">
        <authorList>
            <consortium name="EnsemblPlants"/>
        </authorList>
    </citation>
    <scope>IDENTIFICATION</scope>
    <source>
        <strain evidence="5">Yugu1</strain>
    </source>
</reference>
<keyword evidence="1" id="KW-0347">Helicase</keyword>
<evidence type="ECO:0000259" key="3">
    <source>
        <dbReference type="Pfam" id="PF21530"/>
    </source>
</evidence>
<gene>
    <name evidence="4" type="ORF">SETIT_7G016100v2</name>
</gene>
<keyword evidence="1" id="KW-0227">DNA damage</keyword>
<dbReference type="GO" id="GO:0000723">
    <property type="term" value="P:telomere maintenance"/>
    <property type="evidence" value="ECO:0007669"/>
    <property type="project" value="InterPro"/>
</dbReference>
<dbReference type="InterPro" id="IPR049163">
    <property type="entry name" value="Pif1-like_2B_dom"/>
</dbReference>
<evidence type="ECO:0000313" key="5">
    <source>
        <dbReference type="EnsemblPlants" id="KQK96281"/>
    </source>
</evidence>
<dbReference type="EMBL" id="AGNK02004077">
    <property type="status" value="NOT_ANNOTATED_CDS"/>
    <property type="molecule type" value="Genomic_DNA"/>
</dbReference>
<dbReference type="PANTHER" id="PTHR10492">
    <property type="match status" value="1"/>
</dbReference>
<evidence type="ECO:0000256" key="1">
    <source>
        <dbReference type="RuleBase" id="RU363044"/>
    </source>
</evidence>
<organism evidence="4">
    <name type="scientific">Setaria italica</name>
    <name type="common">Foxtail millet</name>
    <name type="synonym">Panicum italicum</name>
    <dbReference type="NCBI Taxonomy" id="4555"/>
    <lineage>
        <taxon>Eukaryota</taxon>
        <taxon>Viridiplantae</taxon>
        <taxon>Streptophyta</taxon>
        <taxon>Embryophyta</taxon>
        <taxon>Tracheophyta</taxon>
        <taxon>Spermatophyta</taxon>
        <taxon>Magnoliopsida</taxon>
        <taxon>Liliopsida</taxon>
        <taxon>Poales</taxon>
        <taxon>Poaceae</taxon>
        <taxon>PACMAD clade</taxon>
        <taxon>Panicoideae</taxon>
        <taxon>Panicodae</taxon>
        <taxon>Paniceae</taxon>
        <taxon>Cenchrinae</taxon>
        <taxon>Setaria</taxon>
    </lineage>
</organism>
<dbReference type="PANTHER" id="PTHR10492:SF92">
    <property type="entry name" value="ATP-DEPENDENT DNA HELICASE"/>
    <property type="match status" value="1"/>
</dbReference>
<dbReference type="Pfam" id="PF05970">
    <property type="entry name" value="PIF1"/>
    <property type="match status" value="1"/>
</dbReference>
<accession>K3YEJ3</accession>
<keyword evidence="1" id="KW-0067">ATP-binding</keyword>
<dbReference type="GO" id="GO:0016787">
    <property type="term" value="F:hydrolase activity"/>
    <property type="evidence" value="ECO:0007669"/>
    <property type="project" value="UniProtKB-KW"/>
</dbReference>
<dbReference type="InterPro" id="IPR027417">
    <property type="entry name" value="P-loop_NTPase"/>
</dbReference>
<reference evidence="4" key="2">
    <citation type="submission" date="2015-07" db="EMBL/GenBank/DDBJ databases">
        <authorList>
            <person name="Noorani M."/>
        </authorList>
    </citation>
    <scope>NUCLEOTIDE SEQUENCE</scope>
    <source>
        <strain evidence="4">Yugu1</strain>
    </source>
</reference>
<dbReference type="Pfam" id="PF21530">
    <property type="entry name" value="Pif1_2B_dom"/>
    <property type="match status" value="1"/>
</dbReference>
<dbReference type="GO" id="GO:0006310">
    <property type="term" value="P:DNA recombination"/>
    <property type="evidence" value="ECO:0007669"/>
    <property type="project" value="UniProtKB-KW"/>
</dbReference>
<keyword evidence="1" id="KW-0547">Nucleotide-binding</keyword>
<keyword evidence="1" id="KW-0378">Hydrolase</keyword>
<feature type="domain" description="DNA helicase Pif1-like 2B" evidence="3">
    <location>
        <begin position="601"/>
        <end position="647"/>
    </location>
</feature>
<comment type="cofactor">
    <cofactor evidence="1">
        <name>Mg(2+)</name>
        <dbReference type="ChEBI" id="CHEBI:18420"/>
    </cofactor>
</comment>
<comment type="similarity">
    <text evidence="1">Belongs to the helicase family.</text>
</comment>
<evidence type="ECO:0000313" key="4">
    <source>
        <dbReference type="EMBL" id="RCV32601.1"/>
    </source>
</evidence>
<dbReference type="GO" id="GO:0005524">
    <property type="term" value="F:ATP binding"/>
    <property type="evidence" value="ECO:0007669"/>
    <property type="project" value="UniProtKB-KW"/>
</dbReference>
<dbReference type="Proteomes" id="UP000004995">
    <property type="component" value="Unassembled WGS sequence"/>
</dbReference>
<dbReference type="GO" id="GO:0043139">
    <property type="term" value="F:5'-3' DNA helicase activity"/>
    <property type="evidence" value="ECO:0007669"/>
    <property type="project" value="UniProtKB-EC"/>
</dbReference>